<protein>
    <submittedName>
        <fullName evidence="2">Cyclic nucleotide-binding domain-containing protein</fullName>
    </submittedName>
</protein>
<dbReference type="Proteomes" id="UP000650524">
    <property type="component" value="Unassembled WGS sequence"/>
</dbReference>
<dbReference type="InterPro" id="IPR018490">
    <property type="entry name" value="cNMP-bd_dom_sf"/>
</dbReference>
<evidence type="ECO:0000259" key="1">
    <source>
        <dbReference type="PROSITE" id="PS50042"/>
    </source>
</evidence>
<sequence length="155" mass="17453">MDRSEVRHVIERCEFFRGLDKTHLNEIATLCQVRTCEPGECVFSQGDFGEHLYIIAEGHIFLERSMDLGMRKGNAVIGVLGKGRVLGCWSTLLGEPHNLMSSAICQKPTRLVVIKGTDLRDMMVSNRELGFNLLEKLCFLLKDRIQGTLGAMEKI</sequence>
<dbReference type="Gene3D" id="2.60.120.10">
    <property type="entry name" value="Jelly Rolls"/>
    <property type="match status" value="1"/>
</dbReference>
<evidence type="ECO:0000313" key="2">
    <source>
        <dbReference type="EMBL" id="MBC8177137.1"/>
    </source>
</evidence>
<dbReference type="AlphaFoldDB" id="A0A8J6MXU1"/>
<dbReference type="PANTHER" id="PTHR10217">
    <property type="entry name" value="VOLTAGE AND LIGAND GATED POTASSIUM CHANNEL"/>
    <property type="match status" value="1"/>
</dbReference>
<dbReference type="SUPFAM" id="SSF51206">
    <property type="entry name" value="cAMP-binding domain-like"/>
    <property type="match status" value="1"/>
</dbReference>
<dbReference type="CDD" id="cd00038">
    <property type="entry name" value="CAP_ED"/>
    <property type="match status" value="1"/>
</dbReference>
<feature type="domain" description="Cyclic nucleotide-binding" evidence="1">
    <location>
        <begin position="15"/>
        <end position="123"/>
    </location>
</feature>
<dbReference type="InterPro" id="IPR000595">
    <property type="entry name" value="cNMP-bd_dom"/>
</dbReference>
<dbReference type="EMBL" id="JACNJD010000191">
    <property type="protein sequence ID" value="MBC8177137.1"/>
    <property type="molecule type" value="Genomic_DNA"/>
</dbReference>
<comment type="caution">
    <text evidence="2">The sequence shown here is derived from an EMBL/GenBank/DDBJ whole genome shotgun (WGS) entry which is preliminary data.</text>
</comment>
<dbReference type="InterPro" id="IPR014710">
    <property type="entry name" value="RmlC-like_jellyroll"/>
</dbReference>
<dbReference type="GO" id="GO:0042391">
    <property type="term" value="P:regulation of membrane potential"/>
    <property type="evidence" value="ECO:0007669"/>
    <property type="project" value="TreeGrafter"/>
</dbReference>
<dbReference type="PANTHER" id="PTHR10217:SF435">
    <property type="entry name" value="POTASSIUM VOLTAGE-GATED CHANNEL PROTEIN EAG"/>
    <property type="match status" value="1"/>
</dbReference>
<gene>
    <name evidence="2" type="ORF">H8E19_06995</name>
</gene>
<accession>A0A8J6MXU1</accession>
<organism evidence="2 3">
    <name type="scientific">Candidatus Desulfacyla euxinica</name>
    <dbReference type="NCBI Taxonomy" id="2841693"/>
    <lineage>
        <taxon>Bacteria</taxon>
        <taxon>Deltaproteobacteria</taxon>
        <taxon>Candidatus Desulfacyla</taxon>
    </lineage>
</organism>
<dbReference type="InterPro" id="IPR050818">
    <property type="entry name" value="KCNH_animal-type"/>
</dbReference>
<dbReference type="GO" id="GO:0005249">
    <property type="term" value="F:voltage-gated potassium channel activity"/>
    <property type="evidence" value="ECO:0007669"/>
    <property type="project" value="TreeGrafter"/>
</dbReference>
<dbReference type="GO" id="GO:0005886">
    <property type="term" value="C:plasma membrane"/>
    <property type="evidence" value="ECO:0007669"/>
    <property type="project" value="TreeGrafter"/>
</dbReference>
<reference evidence="2 3" key="1">
    <citation type="submission" date="2020-08" db="EMBL/GenBank/DDBJ databases">
        <title>Bridging the membrane lipid divide: bacteria of the FCB group superphylum have the potential to synthesize archaeal ether lipids.</title>
        <authorList>
            <person name="Villanueva L."/>
            <person name="Von Meijenfeldt F.A.B."/>
            <person name="Westbye A.B."/>
            <person name="Yadav S."/>
            <person name="Hopmans E.C."/>
            <person name="Dutilh B.E."/>
            <person name="Sinninghe Damste J.S."/>
        </authorList>
    </citation>
    <scope>NUCLEOTIDE SEQUENCE [LARGE SCALE GENOMIC DNA]</scope>
    <source>
        <strain evidence="2">NIOZ-UU27</strain>
    </source>
</reference>
<evidence type="ECO:0000313" key="3">
    <source>
        <dbReference type="Proteomes" id="UP000650524"/>
    </source>
</evidence>
<name>A0A8J6MXU1_9DELT</name>
<proteinExistence type="predicted"/>
<dbReference type="Pfam" id="PF00027">
    <property type="entry name" value="cNMP_binding"/>
    <property type="match status" value="1"/>
</dbReference>
<dbReference type="PROSITE" id="PS50042">
    <property type="entry name" value="CNMP_BINDING_3"/>
    <property type="match status" value="1"/>
</dbReference>
<dbReference type="SMART" id="SM00100">
    <property type="entry name" value="cNMP"/>
    <property type="match status" value="1"/>
</dbReference>